<dbReference type="RefSeq" id="WP_305973187.1">
    <property type="nucleotide sequence ID" value="NZ_JAPJDZ010000002.1"/>
</dbReference>
<accession>A0ABT9HUP8</accession>
<evidence type="ECO:0000313" key="2">
    <source>
        <dbReference type="EMBL" id="MDP5134550.1"/>
    </source>
</evidence>
<dbReference type="Gene3D" id="3.40.630.30">
    <property type="match status" value="1"/>
</dbReference>
<organism evidence="2 3">
    <name type="scientific">Rheinheimera baltica</name>
    <dbReference type="NCBI Taxonomy" id="67576"/>
    <lineage>
        <taxon>Bacteria</taxon>
        <taxon>Pseudomonadati</taxon>
        <taxon>Pseudomonadota</taxon>
        <taxon>Gammaproteobacteria</taxon>
        <taxon>Chromatiales</taxon>
        <taxon>Chromatiaceae</taxon>
        <taxon>Rheinheimera</taxon>
    </lineage>
</organism>
<dbReference type="InterPro" id="IPR016181">
    <property type="entry name" value="Acyl_CoA_acyltransferase"/>
</dbReference>
<dbReference type="InterPro" id="IPR000182">
    <property type="entry name" value="GNAT_dom"/>
</dbReference>
<name>A0ABT9HUP8_9GAMM</name>
<dbReference type="CDD" id="cd04301">
    <property type="entry name" value="NAT_SF"/>
    <property type="match status" value="1"/>
</dbReference>
<dbReference type="EMBL" id="JAPJDZ010000002">
    <property type="protein sequence ID" value="MDP5134550.1"/>
    <property type="molecule type" value="Genomic_DNA"/>
</dbReference>
<dbReference type="Pfam" id="PF00583">
    <property type="entry name" value="Acetyltransf_1"/>
    <property type="match status" value="1"/>
</dbReference>
<proteinExistence type="predicted"/>
<dbReference type="SUPFAM" id="SSF55729">
    <property type="entry name" value="Acyl-CoA N-acyltransferases (Nat)"/>
    <property type="match status" value="1"/>
</dbReference>
<comment type="caution">
    <text evidence="2">The sequence shown here is derived from an EMBL/GenBank/DDBJ whole genome shotgun (WGS) entry which is preliminary data.</text>
</comment>
<gene>
    <name evidence="2" type="ORF">ORJ04_01130</name>
</gene>
<evidence type="ECO:0000259" key="1">
    <source>
        <dbReference type="PROSITE" id="PS51186"/>
    </source>
</evidence>
<reference evidence="2 3" key="1">
    <citation type="submission" date="2022-11" db="EMBL/GenBank/DDBJ databases">
        <title>Viruses from the air-sea interface of a natural surface slick.</title>
        <authorList>
            <person name="Rahlff J."/>
            <person name="Holmfeldt K."/>
        </authorList>
    </citation>
    <scope>NUCLEOTIDE SEQUENCE [LARGE SCALE GENOMIC DNA]</scope>
    <source>
        <strain evidence="2 3">SMS4</strain>
    </source>
</reference>
<dbReference type="Proteomes" id="UP001231109">
    <property type="component" value="Unassembled WGS sequence"/>
</dbReference>
<keyword evidence="3" id="KW-1185">Reference proteome</keyword>
<evidence type="ECO:0000313" key="3">
    <source>
        <dbReference type="Proteomes" id="UP001231109"/>
    </source>
</evidence>
<sequence>MELTNPLPPQDNEFEALKAGLTAYNESHTGSVFREKVSSFVKDESGVILGGILGEINWNWMHIQGLWVDESIRKGGWGAKLLSRMEEYALSKNTTNIRLETTTFQALGFYVKAGYSIFGELPDMPKGHTSYFLQKQLGI</sequence>
<protein>
    <submittedName>
        <fullName evidence="2">GNAT family N-acetyltransferase</fullName>
    </submittedName>
</protein>
<feature type="domain" description="N-acetyltransferase" evidence="1">
    <location>
        <begin position="1"/>
        <end position="138"/>
    </location>
</feature>
<dbReference type="PROSITE" id="PS51186">
    <property type="entry name" value="GNAT"/>
    <property type="match status" value="1"/>
</dbReference>